<dbReference type="InterPro" id="IPR018639">
    <property type="entry name" value="DUF2062"/>
</dbReference>
<feature type="transmembrane region" description="Helical" evidence="1">
    <location>
        <begin position="98"/>
        <end position="120"/>
    </location>
</feature>
<evidence type="ECO:0000259" key="2">
    <source>
        <dbReference type="Pfam" id="PF09835"/>
    </source>
</evidence>
<organism evidence="3 4">
    <name type="scientific">Intestinicryptomonas porci</name>
    <dbReference type="NCBI Taxonomy" id="2926320"/>
    <lineage>
        <taxon>Bacteria</taxon>
        <taxon>Pseudomonadati</taxon>
        <taxon>Verrucomicrobiota</taxon>
        <taxon>Opitutia</taxon>
        <taxon>Opitutales</taxon>
        <taxon>Intestinicryptomonaceae</taxon>
        <taxon>Intestinicryptomonas</taxon>
    </lineage>
</organism>
<dbReference type="EMBL" id="JALBUT010000001">
    <property type="protein sequence ID" value="MDX8414852.1"/>
    <property type="molecule type" value="Genomic_DNA"/>
</dbReference>
<gene>
    <name evidence="3" type="ORF">MOX91_01445</name>
</gene>
<comment type="caution">
    <text evidence="3">The sequence shown here is derived from an EMBL/GenBank/DDBJ whole genome shotgun (WGS) entry which is preliminary data.</text>
</comment>
<keyword evidence="1" id="KW-0472">Membrane</keyword>
<dbReference type="PANTHER" id="PTHR40547">
    <property type="entry name" value="SLL0298 PROTEIN"/>
    <property type="match status" value="1"/>
</dbReference>
<evidence type="ECO:0000313" key="3">
    <source>
        <dbReference type="EMBL" id="MDX8414852.1"/>
    </source>
</evidence>
<evidence type="ECO:0000313" key="4">
    <source>
        <dbReference type="Proteomes" id="UP001275932"/>
    </source>
</evidence>
<feature type="domain" description="DUF2062" evidence="2">
    <location>
        <begin position="50"/>
        <end position="189"/>
    </location>
</feature>
<evidence type="ECO:0000256" key="1">
    <source>
        <dbReference type="SAM" id="Phobius"/>
    </source>
</evidence>
<keyword evidence="1" id="KW-0812">Transmembrane</keyword>
<accession>A0ABU4WH82</accession>
<proteinExistence type="predicted"/>
<name>A0ABU4WH82_9BACT</name>
<dbReference type="Proteomes" id="UP001275932">
    <property type="component" value="Unassembled WGS sequence"/>
</dbReference>
<feature type="transmembrane region" description="Helical" evidence="1">
    <location>
        <begin position="160"/>
        <end position="190"/>
    </location>
</feature>
<reference evidence="3 4" key="1">
    <citation type="submission" date="2022-03" db="EMBL/GenBank/DDBJ databases">
        <title>Novel taxa within the pig intestine.</title>
        <authorList>
            <person name="Wylensek D."/>
            <person name="Bishof K."/>
            <person name="Afrizal A."/>
            <person name="Clavel T."/>
        </authorList>
    </citation>
    <scope>NUCLEOTIDE SEQUENCE [LARGE SCALE GENOMIC DNA]</scope>
    <source>
        <strain evidence="3 4">CLA-KB-P66</strain>
    </source>
</reference>
<keyword evidence="1" id="KW-1133">Transmembrane helix</keyword>
<feature type="transmembrane region" description="Helical" evidence="1">
    <location>
        <begin position="65"/>
        <end position="91"/>
    </location>
</feature>
<keyword evidence="4" id="KW-1185">Reference proteome</keyword>
<dbReference type="Pfam" id="PF09835">
    <property type="entry name" value="DUF2062"/>
    <property type="match status" value="1"/>
</dbReference>
<protein>
    <submittedName>
        <fullName evidence="3">DUF2062 domain-containing protein</fullName>
    </submittedName>
</protein>
<dbReference type="RefSeq" id="WP_370396298.1">
    <property type="nucleotide sequence ID" value="NZ_JALBUT010000001.1"/>
</dbReference>
<sequence>MSQDFDSNLDSDTIKRRERMRFLKKILRPMPRKSNMHRYPILKYFAETARKRTYLWEFRRRNVLAGIWVGWIVALIPIYSMQMLVAFLISIPARANCIIAMALQWVTNPITIPFILYGQYSLGDFILRTLGISELKEDFGKILSEQGFYEVLDRLANAEVVIHVLAATLGGGFIIALLCALINTWIYLLLAKPPANSVKK</sequence>
<dbReference type="PANTHER" id="PTHR40547:SF1">
    <property type="entry name" value="SLL0298 PROTEIN"/>
    <property type="match status" value="1"/>
</dbReference>